<gene>
    <name evidence="2" type="ORF">BE08_21925</name>
</gene>
<proteinExistence type="predicted"/>
<reference evidence="2 3" key="1">
    <citation type="submission" date="2014-02" db="EMBL/GenBank/DDBJ databases">
        <title>The small core and large imbalanced accessory genome model reveals a collaborative survival strategy of Sorangium cellulosum strains in nature.</title>
        <authorList>
            <person name="Han K."/>
            <person name="Peng R."/>
            <person name="Blom J."/>
            <person name="Li Y.-Z."/>
        </authorList>
    </citation>
    <scope>NUCLEOTIDE SEQUENCE [LARGE SCALE GENOMIC DNA]</scope>
    <source>
        <strain evidence="2 3">So0157-25</strain>
    </source>
</reference>
<dbReference type="Proteomes" id="UP000075420">
    <property type="component" value="Unassembled WGS sequence"/>
</dbReference>
<evidence type="ECO:0000256" key="1">
    <source>
        <dbReference type="SAM" id="MobiDB-lite"/>
    </source>
</evidence>
<feature type="compositionally biased region" description="Low complexity" evidence="1">
    <location>
        <begin position="38"/>
        <end position="50"/>
    </location>
</feature>
<sequence>MSLRTQTFWLETRPATSSAMPVTCATPSRRMREPAIASLSKSTSSPVPSVMNGPPTGRNNGA</sequence>
<organism evidence="2 3">
    <name type="scientific">Sorangium cellulosum</name>
    <name type="common">Polyangium cellulosum</name>
    <dbReference type="NCBI Taxonomy" id="56"/>
    <lineage>
        <taxon>Bacteria</taxon>
        <taxon>Pseudomonadati</taxon>
        <taxon>Myxococcota</taxon>
        <taxon>Polyangia</taxon>
        <taxon>Polyangiales</taxon>
        <taxon>Polyangiaceae</taxon>
        <taxon>Sorangium</taxon>
    </lineage>
</organism>
<name>A0A150NYC8_SORCE</name>
<evidence type="ECO:0000313" key="2">
    <source>
        <dbReference type="EMBL" id="KYF46819.1"/>
    </source>
</evidence>
<accession>A0A150NYC8</accession>
<feature type="region of interest" description="Disordered" evidence="1">
    <location>
        <begin position="14"/>
        <end position="62"/>
    </location>
</feature>
<dbReference type="EMBL" id="JELY01003702">
    <property type="protein sequence ID" value="KYF46819.1"/>
    <property type="molecule type" value="Genomic_DNA"/>
</dbReference>
<evidence type="ECO:0000313" key="3">
    <source>
        <dbReference type="Proteomes" id="UP000075420"/>
    </source>
</evidence>
<comment type="caution">
    <text evidence="2">The sequence shown here is derived from an EMBL/GenBank/DDBJ whole genome shotgun (WGS) entry which is preliminary data.</text>
</comment>
<dbReference type="AlphaFoldDB" id="A0A150NYC8"/>
<protein>
    <submittedName>
        <fullName evidence="2">Uncharacterized protein</fullName>
    </submittedName>
</protein>